<dbReference type="RefSeq" id="WP_379667611.1">
    <property type="nucleotide sequence ID" value="NZ_JBHULH010000012.1"/>
</dbReference>
<evidence type="ECO:0008006" key="3">
    <source>
        <dbReference type="Google" id="ProtNLM"/>
    </source>
</evidence>
<dbReference type="EMBL" id="JBHULH010000012">
    <property type="protein sequence ID" value="MFD2568907.1"/>
    <property type="molecule type" value="Genomic_DNA"/>
</dbReference>
<name>A0ABW5LX57_9FLAO</name>
<reference evidence="2" key="1">
    <citation type="journal article" date="2019" name="Int. J. Syst. Evol. Microbiol.">
        <title>The Global Catalogue of Microorganisms (GCM) 10K type strain sequencing project: providing services to taxonomists for standard genome sequencing and annotation.</title>
        <authorList>
            <consortium name="The Broad Institute Genomics Platform"/>
            <consortium name="The Broad Institute Genome Sequencing Center for Infectious Disease"/>
            <person name="Wu L."/>
            <person name="Ma J."/>
        </authorList>
    </citation>
    <scope>NUCLEOTIDE SEQUENCE [LARGE SCALE GENOMIC DNA]</scope>
    <source>
        <strain evidence="2">KCTC 52127</strain>
    </source>
</reference>
<keyword evidence="2" id="KW-1185">Reference proteome</keyword>
<proteinExistence type="predicted"/>
<sequence length="127" mass="14662">MKKIKTGYILVAAIALLLTLLYISNSFQESKNQELMNNGIETTAVISKIAVNNYKANELEGRFIENYVITFNFMVDEQSYQSVRTIEKKDYKKYFDRVVKAKDTIRILYDASNPKNNKIKALHLSVN</sequence>
<evidence type="ECO:0000313" key="2">
    <source>
        <dbReference type="Proteomes" id="UP001597508"/>
    </source>
</evidence>
<dbReference type="Proteomes" id="UP001597508">
    <property type="component" value="Unassembled WGS sequence"/>
</dbReference>
<protein>
    <recommendedName>
        <fullName evidence="3">DUF3592 domain-containing protein</fullName>
    </recommendedName>
</protein>
<evidence type="ECO:0000313" key="1">
    <source>
        <dbReference type="EMBL" id="MFD2568907.1"/>
    </source>
</evidence>
<comment type="caution">
    <text evidence="1">The sequence shown here is derived from an EMBL/GenBank/DDBJ whole genome shotgun (WGS) entry which is preliminary data.</text>
</comment>
<organism evidence="1 2">
    <name type="scientific">Pseudotenacibaculum haliotis</name>
    <dbReference type="NCBI Taxonomy" id="1862138"/>
    <lineage>
        <taxon>Bacteria</taxon>
        <taxon>Pseudomonadati</taxon>
        <taxon>Bacteroidota</taxon>
        <taxon>Flavobacteriia</taxon>
        <taxon>Flavobacteriales</taxon>
        <taxon>Flavobacteriaceae</taxon>
        <taxon>Pseudotenacibaculum</taxon>
    </lineage>
</organism>
<accession>A0ABW5LX57</accession>
<gene>
    <name evidence="1" type="ORF">ACFSRZ_16145</name>
</gene>